<name>A0A7J7M2Z9_9MAGN</name>
<reference evidence="2 3" key="1">
    <citation type="journal article" date="2020" name="IScience">
        <title>Genome Sequencing of the Endangered Kingdonia uniflora (Circaeasteraceae, Ranunculales) Reveals Potential Mechanisms of Evolutionary Specialization.</title>
        <authorList>
            <person name="Sun Y."/>
            <person name="Deng T."/>
            <person name="Zhang A."/>
            <person name="Moore M.J."/>
            <person name="Landis J.B."/>
            <person name="Lin N."/>
            <person name="Zhang H."/>
            <person name="Zhang X."/>
            <person name="Huang J."/>
            <person name="Zhang X."/>
            <person name="Sun H."/>
            <person name="Wang H."/>
        </authorList>
    </citation>
    <scope>NUCLEOTIDE SEQUENCE [LARGE SCALE GENOMIC DNA]</scope>
    <source>
        <strain evidence="2">TB1705</strain>
        <tissue evidence="2">Leaf</tissue>
    </source>
</reference>
<evidence type="ECO:0000256" key="1">
    <source>
        <dbReference type="SAM" id="MobiDB-lite"/>
    </source>
</evidence>
<proteinExistence type="predicted"/>
<dbReference type="Proteomes" id="UP000541444">
    <property type="component" value="Unassembled WGS sequence"/>
</dbReference>
<accession>A0A7J7M2Z9</accession>
<sequence>MRKTLQAFGTTGSGTVMKEKRMRVEPSGESGEKVVEGRSASVDDLKEAEERGCSHLDKGMWLSIEEEKFELKKAKSELKKDLARAKTDVMKEVKQLKASHVVAIGQLQVEAKANLDEIVVERDRLGCHLMLKGYSEEEVDAINTYVEVEDEEEAGVERIVDGLDGVSLQTVLNNQGDDVALPEGGSEKIGCYDLNERVARLKAEKDQPIARAKKAEARERSEGSRTEGHVQKGNANLRECQHKMDATLIREKVLEGEIKEKELLVKRKEELLKDIPAREELNAEIGRLRAQVVDLEALNLSESAKYIAKLEKDAIYNDRVDAKIIEWKDNCARLKVRLERLKARFVTAIVPSVSRSDLLRVIVAYFIEEVKRLESE</sequence>
<feature type="region of interest" description="Disordered" evidence="1">
    <location>
        <begin position="21"/>
        <end position="41"/>
    </location>
</feature>
<comment type="caution">
    <text evidence="2">The sequence shown here is derived from an EMBL/GenBank/DDBJ whole genome shotgun (WGS) entry which is preliminary data.</text>
</comment>
<dbReference type="EMBL" id="JACGCM010001798">
    <property type="protein sequence ID" value="KAF6149216.1"/>
    <property type="molecule type" value="Genomic_DNA"/>
</dbReference>
<evidence type="ECO:0000313" key="3">
    <source>
        <dbReference type="Proteomes" id="UP000541444"/>
    </source>
</evidence>
<evidence type="ECO:0000313" key="2">
    <source>
        <dbReference type="EMBL" id="KAF6149216.1"/>
    </source>
</evidence>
<organism evidence="2 3">
    <name type="scientific">Kingdonia uniflora</name>
    <dbReference type="NCBI Taxonomy" id="39325"/>
    <lineage>
        <taxon>Eukaryota</taxon>
        <taxon>Viridiplantae</taxon>
        <taxon>Streptophyta</taxon>
        <taxon>Embryophyta</taxon>
        <taxon>Tracheophyta</taxon>
        <taxon>Spermatophyta</taxon>
        <taxon>Magnoliopsida</taxon>
        <taxon>Ranunculales</taxon>
        <taxon>Circaeasteraceae</taxon>
        <taxon>Kingdonia</taxon>
    </lineage>
</organism>
<keyword evidence="3" id="KW-1185">Reference proteome</keyword>
<gene>
    <name evidence="2" type="ORF">GIB67_026072</name>
</gene>
<feature type="region of interest" description="Disordered" evidence="1">
    <location>
        <begin position="209"/>
        <end position="230"/>
    </location>
</feature>
<dbReference type="AlphaFoldDB" id="A0A7J7M2Z9"/>
<protein>
    <submittedName>
        <fullName evidence="2">Uncharacterized protein</fullName>
    </submittedName>
</protein>